<dbReference type="Proteomes" id="UP001305647">
    <property type="component" value="Unassembled WGS sequence"/>
</dbReference>
<protein>
    <recommendedName>
        <fullName evidence="4">rhomboid protease</fullName>
        <ecNumber evidence="4">3.4.21.105</ecNumber>
    </recommendedName>
</protein>
<dbReference type="AlphaFoldDB" id="A0AAN6SZU9"/>
<evidence type="ECO:0000256" key="10">
    <source>
        <dbReference type="SAM" id="Phobius"/>
    </source>
</evidence>
<evidence type="ECO:0000256" key="8">
    <source>
        <dbReference type="ARBA" id="ARBA00022989"/>
    </source>
</evidence>
<keyword evidence="5" id="KW-0645">Protease</keyword>
<dbReference type="EMBL" id="MU863645">
    <property type="protein sequence ID" value="KAK4099895.1"/>
    <property type="molecule type" value="Genomic_DNA"/>
</dbReference>
<evidence type="ECO:0000256" key="3">
    <source>
        <dbReference type="ARBA" id="ARBA00009045"/>
    </source>
</evidence>
<evidence type="ECO:0000256" key="4">
    <source>
        <dbReference type="ARBA" id="ARBA00013039"/>
    </source>
</evidence>
<keyword evidence="7" id="KW-0378">Hydrolase</keyword>
<proteinExistence type="inferred from homology"/>
<dbReference type="Pfam" id="PF01694">
    <property type="entry name" value="Rhomboid"/>
    <property type="match status" value="1"/>
</dbReference>
<comment type="catalytic activity">
    <reaction evidence="1">
        <text>Cleaves type-1 transmembrane domains using a catalytic dyad composed of serine and histidine that are contributed by different transmembrane domains.</text>
        <dbReference type="EC" id="3.4.21.105"/>
    </reaction>
</comment>
<dbReference type="PANTHER" id="PTHR43066">
    <property type="entry name" value="RHOMBOID-RELATED PROTEIN"/>
    <property type="match status" value="1"/>
</dbReference>
<feature type="transmembrane region" description="Helical" evidence="10">
    <location>
        <begin position="26"/>
        <end position="48"/>
    </location>
</feature>
<evidence type="ECO:0000256" key="7">
    <source>
        <dbReference type="ARBA" id="ARBA00022801"/>
    </source>
</evidence>
<evidence type="ECO:0000256" key="1">
    <source>
        <dbReference type="ARBA" id="ARBA00000156"/>
    </source>
</evidence>
<evidence type="ECO:0000313" key="12">
    <source>
        <dbReference type="EMBL" id="KAK4099895.1"/>
    </source>
</evidence>
<dbReference type="InterPro" id="IPR035952">
    <property type="entry name" value="Rhomboid-like_sf"/>
</dbReference>
<feature type="transmembrane region" description="Helical" evidence="10">
    <location>
        <begin position="130"/>
        <end position="148"/>
    </location>
</feature>
<reference evidence="12" key="1">
    <citation type="journal article" date="2023" name="Mol. Phylogenet. Evol.">
        <title>Genome-scale phylogeny and comparative genomics of the fungal order Sordariales.</title>
        <authorList>
            <person name="Hensen N."/>
            <person name="Bonometti L."/>
            <person name="Westerberg I."/>
            <person name="Brannstrom I.O."/>
            <person name="Guillou S."/>
            <person name="Cros-Aarteil S."/>
            <person name="Calhoun S."/>
            <person name="Haridas S."/>
            <person name="Kuo A."/>
            <person name="Mondo S."/>
            <person name="Pangilinan J."/>
            <person name="Riley R."/>
            <person name="LaButti K."/>
            <person name="Andreopoulos B."/>
            <person name="Lipzen A."/>
            <person name="Chen C."/>
            <person name="Yan M."/>
            <person name="Daum C."/>
            <person name="Ng V."/>
            <person name="Clum A."/>
            <person name="Steindorff A."/>
            <person name="Ohm R.A."/>
            <person name="Martin F."/>
            <person name="Silar P."/>
            <person name="Natvig D.O."/>
            <person name="Lalanne C."/>
            <person name="Gautier V."/>
            <person name="Ament-Velasquez S.L."/>
            <person name="Kruys A."/>
            <person name="Hutchinson M.I."/>
            <person name="Powell A.J."/>
            <person name="Barry K."/>
            <person name="Miller A.N."/>
            <person name="Grigoriev I.V."/>
            <person name="Debuchy R."/>
            <person name="Gladieux P."/>
            <person name="Hiltunen Thoren M."/>
            <person name="Johannesson H."/>
        </authorList>
    </citation>
    <scope>NUCLEOTIDE SEQUENCE</scope>
    <source>
        <strain evidence="12">CBS 757.83</strain>
    </source>
</reference>
<evidence type="ECO:0000256" key="9">
    <source>
        <dbReference type="ARBA" id="ARBA00023136"/>
    </source>
</evidence>
<keyword evidence="13" id="KW-1185">Reference proteome</keyword>
<evidence type="ECO:0000259" key="11">
    <source>
        <dbReference type="Pfam" id="PF01694"/>
    </source>
</evidence>
<name>A0AAN6SZU9_9PEZI</name>
<dbReference type="GO" id="GO:0006508">
    <property type="term" value="P:proteolysis"/>
    <property type="evidence" value="ECO:0007669"/>
    <property type="project" value="UniProtKB-KW"/>
</dbReference>
<keyword evidence="6 10" id="KW-0812">Transmembrane</keyword>
<evidence type="ECO:0000256" key="6">
    <source>
        <dbReference type="ARBA" id="ARBA00022692"/>
    </source>
</evidence>
<organism evidence="12 13">
    <name type="scientific">Parathielavia hyrcaniae</name>
    <dbReference type="NCBI Taxonomy" id="113614"/>
    <lineage>
        <taxon>Eukaryota</taxon>
        <taxon>Fungi</taxon>
        <taxon>Dikarya</taxon>
        <taxon>Ascomycota</taxon>
        <taxon>Pezizomycotina</taxon>
        <taxon>Sordariomycetes</taxon>
        <taxon>Sordariomycetidae</taxon>
        <taxon>Sordariales</taxon>
        <taxon>Chaetomiaceae</taxon>
        <taxon>Parathielavia</taxon>
    </lineage>
</organism>
<keyword evidence="8 10" id="KW-1133">Transmembrane helix</keyword>
<evidence type="ECO:0000256" key="2">
    <source>
        <dbReference type="ARBA" id="ARBA00004141"/>
    </source>
</evidence>
<dbReference type="PANTHER" id="PTHR43066:SF1">
    <property type="entry name" value="RHOMBOID PROTEIN 2"/>
    <property type="match status" value="1"/>
</dbReference>
<dbReference type="InterPro" id="IPR022764">
    <property type="entry name" value="Peptidase_S54_rhomboid_dom"/>
</dbReference>
<evidence type="ECO:0000313" key="13">
    <source>
        <dbReference type="Proteomes" id="UP001305647"/>
    </source>
</evidence>
<feature type="transmembrane region" description="Helical" evidence="10">
    <location>
        <begin position="190"/>
        <end position="210"/>
    </location>
</feature>
<dbReference type="SUPFAM" id="SSF144091">
    <property type="entry name" value="Rhomboid-like"/>
    <property type="match status" value="1"/>
</dbReference>
<reference evidence="12" key="2">
    <citation type="submission" date="2023-05" db="EMBL/GenBank/DDBJ databases">
        <authorList>
            <consortium name="Lawrence Berkeley National Laboratory"/>
            <person name="Steindorff A."/>
            <person name="Hensen N."/>
            <person name="Bonometti L."/>
            <person name="Westerberg I."/>
            <person name="Brannstrom I.O."/>
            <person name="Guillou S."/>
            <person name="Cros-Aarteil S."/>
            <person name="Calhoun S."/>
            <person name="Haridas S."/>
            <person name="Kuo A."/>
            <person name="Mondo S."/>
            <person name="Pangilinan J."/>
            <person name="Riley R."/>
            <person name="Labutti K."/>
            <person name="Andreopoulos B."/>
            <person name="Lipzen A."/>
            <person name="Chen C."/>
            <person name="Yanf M."/>
            <person name="Daum C."/>
            <person name="Ng V."/>
            <person name="Clum A."/>
            <person name="Ohm R."/>
            <person name="Martin F."/>
            <person name="Silar P."/>
            <person name="Natvig D."/>
            <person name="Lalanne C."/>
            <person name="Gautier V."/>
            <person name="Ament-Velasquez S.L."/>
            <person name="Kruys A."/>
            <person name="Hutchinson M.I."/>
            <person name="Powell A.J."/>
            <person name="Barry K."/>
            <person name="Miller A.N."/>
            <person name="Grigoriev I.V."/>
            <person name="Debuchy R."/>
            <person name="Gladieux P."/>
            <person name="Thoren M.H."/>
            <person name="Johannesson H."/>
        </authorList>
    </citation>
    <scope>NUCLEOTIDE SEQUENCE</scope>
    <source>
        <strain evidence="12">CBS 757.83</strain>
    </source>
</reference>
<feature type="transmembrane region" description="Helical" evidence="10">
    <location>
        <begin position="105"/>
        <end position="124"/>
    </location>
</feature>
<feature type="transmembrane region" description="Helical" evidence="10">
    <location>
        <begin position="73"/>
        <end position="93"/>
    </location>
</feature>
<sequence length="277" mass="30567">MPTGNPTHMLKLNLQRAASYIDRLPLFTRLVIVLMVACEAVRIFLPWWDIQAWGRLEPDQIGLQTMYRTNTYALLHTDVFHLLLNLFAVIPMLERFEAEHGTLTSLALFFGPLSTVPALMYVAIEKFLLRSNTSVVGASIWGFVLLAIEAVRQHRTTPYLVINGQPTIPTWSTPFAALLAVAVLVPSSSILGHLCGLALGYLCGTGYLNIKYLAPPEKVLRWIEGKAKLRDWLPYYVSVDQKVYGRFGVLPLANLGAAPAVAPGLAGSSQRLGPTPE</sequence>
<gene>
    <name evidence="12" type="ORF">N658DRAFT_497874</name>
</gene>
<keyword evidence="9 10" id="KW-0472">Membrane</keyword>
<accession>A0AAN6SZU9</accession>
<dbReference type="GO" id="GO:0016020">
    <property type="term" value="C:membrane"/>
    <property type="evidence" value="ECO:0007669"/>
    <property type="project" value="UniProtKB-SubCell"/>
</dbReference>
<comment type="subcellular location">
    <subcellularLocation>
        <location evidence="2">Membrane</location>
        <topology evidence="2">Multi-pass membrane protein</topology>
    </subcellularLocation>
</comment>
<evidence type="ECO:0000256" key="5">
    <source>
        <dbReference type="ARBA" id="ARBA00022670"/>
    </source>
</evidence>
<comment type="caution">
    <text evidence="12">The sequence shown here is derived from an EMBL/GenBank/DDBJ whole genome shotgun (WGS) entry which is preliminary data.</text>
</comment>
<feature type="domain" description="Peptidase S54 rhomboid" evidence="11">
    <location>
        <begin position="65"/>
        <end position="207"/>
    </location>
</feature>
<dbReference type="Gene3D" id="1.20.1540.10">
    <property type="entry name" value="Rhomboid-like"/>
    <property type="match status" value="1"/>
</dbReference>
<dbReference type="EC" id="3.4.21.105" evidence="4"/>
<comment type="similarity">
    <text evidence="3">Belongs to the peptidase S54 family.</text>
</comment>
<dbReference type="GO" id="GO:0004252">
    <property type="term" value="F:serine-type endopeptidase activity"/>
    <property type="evidence" value="ECO:0007669"/>
    <property type="project" value="InterPro"/>
</dbReference>